<organism evidence="4 5">
    <name type="scientific">Kribbella albertanoniae</name>
    <dbReference type="NCBI Taxonomy" id="1266829"/>
    <lineage>
        <taxon>Bacteria</taxon>
        <taxon>Bacillati</taxon>
        <taxon>Actinomycetota</taxon>
        <taxon>Actinomycetes</taxon>
        <taxon>Propionibacteriales</taxon>
        <taxon>Kribbellaceae</taxon>
        <taxon>Kribbella</taxon>
    </lineage>
</organism>
<accession>A0A4R4NZT7</accession>
<keyword evidence="1" id="KW-0408">Iron</keyword>
<evidence type="ECO:0000256" key="1">
    <source>
        <dbReference type="ARBA" id="ARBA00023004"/>
    </source>
</evidence>
<feature type="domain" description="Phosphomevalonate dehydratase large subunit-like" evidence="3">
    <location>
        <begin position="5"/>
        <end position="406"/>
    </location>
</feature>
<keyword evidence="5" id="KW-1185">Reference proteome</keyword>
<sequence length="422" mass="44624">MAEVALTTAEREMLDGAGGPAVALAMRLITGLARTLGARSLIPIRSAHVDGCLHHGQAGLDFAERLVELGGQVVVPTTLNVGSLDLLHPGLVRLAGTERRDARRLMDAYTALGAAPTWTCAPYQDTQRPAFGEHIAWAESNAIAFANSVLGARTDRYGDFVDICAGLTGRAPYAGLHLDENRRARIELDLSPLPAGVLRLAAAWAALGHLTGKLAADRVPMLTGWPEAVPEDHLKAFGAAAASRGGTGLFHVVGTTPEAATEADATQGVPVDEVHRITPSMLRAARDELSSPHAGPLDAVSLGTPHLSITEFAELAALVRSGAPMSPTVEVWAATNRRTAIVAESNGWLAELEQAGIRVLVDTCTYVTSVLNPQTRHVMTNSAKWAWYAPVNLGVQVTFGSLTDCLTSARTGQVTRDDSSWH</sequence>
<reference evidence="4 5" key="1">
    <citation type="submission" date="2019-03" db="EMBL/GenBank/DDBJ databases">
        <title>Draft genome sequences of novel Actinobacteria.</title>
        <authorList>
            <person name="Sahin N."/>
            <person name="Ay H."/>
            <person name="Saygin H."/>
        </authorList>
    </citation>
    <scope>NUCLEOTIDE SEQUENCE [LARGE SCALE GENOMIC DNA]</scope>
    <source>
        <strain evidence="4 5">JCM 30547</strain>
    </source>
</reference>
<protein>
    <submittedName>
        <fullName evidence="4">DUF521 domain-containing protein</fullName>
    </submittedName>
</protein>
<dbReference type="OrthoDB" id="1550274at2"/>
<keyword evidence="2" id="KW-0456">Lyase</keyword>
<dbReference type="PANTHER" id="PTHR36577">
    <property type="entry name" value="DUF521 DOMAIN PROTEIN (AFU_ORTHOLOGUE AFUA_6G00490)"/>
    <property type="match status" value="1"/>
</dbReference>
<dbReference type="GO" id="GO:0016829">
    <property type="term" value="F:lyase activity"/>
    <property type="evidence" value="ECO:0007669"/>
    <property type="project" value="UniProtKB-KW"/>
</dbReference>
<comment type="caution">
    <text evidence="4">The sequence shown here is derived from an EMBL/GenBank/DDBJ whole genome shotgun (WGS) entry which is preliminary data.</text>
</comment>
<dbReference type="RefSeq" id="WP_132415152.1">
    <property type="nucleotide sequence ID" value="NZ_SMKA01000350.1"/>
</dbReference>
<dbReference type="InterPro" id="IPR007506">
    <property type="entry name" value="PMDh-L-like_dom"/>
</dbReference>
<dbReference type="PANTHER" id="PTHR36577:SF3">
    <property type="entry name" value="DUF521 DOMAIN PROTEIN (AFU_ORTHOLOGUE AFUA_6G00490)"/>
    <property type="match status" value="1"/>
</dbReference>
<dbReference type="EMBL" id="SMKA01000350">
    <property type="protein sequence ID" value="TDC15069.1"/>
    <property type="molecule type" value="Genomic_DNA"/>
</dbReference>
<proteinExistence type="predicted"/>
<dbReference type="Proteomes" id="UP000295075">
    <property type="component" value="Unassembled WGS sequence"/>
</dbReference>
<evidence type="ECO:0000259" key="3">
    <source>
        <dbReference type="Pfam" id="PF04412"/>
    </source>
</evidence>
<gene>
    <name evidence="4" type="ORF">E1261_40950</name>
</gene>
<dbReference type="AlphaFoldDB" id="A0A4R4NZT7"/>
<evidence type="ECO:0000313" key="4">
    <source>
        <dbReference type="EMBL" id="TDC15069.1"/>
    </source>
</evidence>
<evidence type="ECO:0000313" key="5">
    <source>
        <dbReference type="Proteomes" id="UP000295075"/>
    </source>
</evidence>
<evidence type="ECO:0000256" key="2">
    <source>
        <dbReference type="ARBA" id="ARBA00023239"/>
    </source>
</evidence>
<dbReference type="Pfam" id="PF04412">
    <property type="entry name" value="AcnX"/>
    <property type="match status" value="1"/>
</dbReference>
<name>A0A4R4NZT7_9ACTN</name>